<evidence type="ECO:0000256" key="1">
    <source>
        <dbReference type="ARBA" id="ARBA00004651"/>
    </source>
</evidence>
<keyword evidence="10" id="KW-1185">Reference proteome</keyword>
<dbReference type="GO" id="GO:0005886">
    <property type="term" value="C:plasma membrane"/>
    <property type="evidence" value="ECO:0007669"/>
    <property type="project" value="UniProtKB-SubCell"/>
</dbReference>
<protein>
    <submittedName>
        <fullName evidence="9">AI-2E family transporter</fullName>
    </submittedName>
</protein>
<feature type="transmembrane region" description="Helical" evidence="8">
    <location>
        <begin position="221"/>
        <end position="238"/>
    </location>
</feature>
<sequence>MAKVRTVRSRLDTVVQRNSRITERSLALLATAAVLAFLWLAREFLMPAVLAIFLAFTVHPVVSWLERRHLPRWAAAAAGTLLATAVVAGIFALLYGSFSAFWAELPQYEDKLREAVQGIVRRVAHLQRQGEAMVKPPPGGVKVQESVPWGVLLLGTAQGALALAGEATIAVFTLYFALAEGPRFRQKLLTALSRDAQARERAVSAIAEVHHDLEQYMVNRVAINTALGLVTWGIYALYGLEHAAIWGLTTGLLHFIPYVGPAAGLVLPTGMALLQYGDVQHVLVVAAIYTGIVALQGNVVDPLFLGKQLRLSSIVIFLGSLFWFWIWGPVGLFLAVPLLSAARIICGHVPRLRVVAEFLGE</sequence>
<dbReference type="PANTHER" id="PTHR21716:SF53">
    <property type="entry name" value="PERMEASE PERM-RELATED"/>
    <property type="match status" value="1"/>
</dbReference>
<comment type="similarity">
    <text evidence="2">Belongs to the autoinducer-2 exporter (AI-2E) (TC 2.A.86) family.</text>
</comment>
<feature type="transmembrane region" description="Helical" evidence="8">
    <location>
        <begin position="279"/>
        <end position="299"/>
    </location>
</feature>
<feature type="transmembrane region" description="Helical" evidence="8">
    <location>
        <begin position="244"/>
        <end position="267"/>
    </location>
</feature>
<dbReference type="EMBL" id="BJTG01000010">
    <property type="protein sequence ID" value="GEJ59000.1"/>
    <property type="molecule type" value="Genomic_DNA"/>
</dbReference>
<evidence type="ECO:0000256" key="2">
    <source>
        <dbReference type="ARBA" id="ARBA00009773"/>
    </source>
</evidence>
<feature type="transmembrane region" description="Helical" evidence="8">
    <location>
        <begin position="151"/>
        <end position="178"/>
    </location>
</feature>
<feature type="transmembrane region" description="Helical" evidence="8">
    <location>
        <begin position="45"/>
        <end position="65"/>
    </location>
</feature>
<evidence type="ECO:0000256" key="5">
    <source>
        <dbReference type="ARBA" id="ARBA00022692"/>
    </source>
</evidence>
<keyword evidence="7 8" id="KW-0472">Membrane</keyword>
<dbReference type="GO" id="GO:0055085">
    <property type="term" value="P:transmembrane transport"/>
    <property type="evidence" value="ECO:0007669"/>
    <property type="project" value="TreeGrafter"/>
</dbReference>
<dbReference type="InterPro" id="IPR002549">
    <property type="entry name" value="AI-2E-like"/>
</dbReference>
<dbReference type="AlphaFoldDB" id="A0A7I9VSB1"/>
<name>A0A7I9VSB1_9BACT</name>
<organism evidence="9 10">
    <name type="scientific">Anaeromyxobacter diazotrophicus</name>
    <dbReference type="NCBI Taxonomy" id="2590199"/>
    <lineage>
        <taxon>Bacteria</taxon>
        <taxon>Pseudomonadati</taxon>
        <taxon>Myxococcota</taxon>
        <taxon>Myxococcia</taxon>
        <taxon>Myxococcales</taxon>
        <taxon>Cystobacterineae</taxon>
        <taxon>Anaeromyxobacteraceae</taxon>
        <taxon>Anaeromyxobacter</taxon>
    </lineage>
</organism>
<reference evidence="10" key="1">
    <citation type="journal article" date="2020" name="Appl. Environ. Microbiol.">
        <title>Diazotrophic Anaeromyxobacter Isolates from Soils.</title>
        <authorList>
            <person name="Masuda Y."/>
            <person name="Yamanaka H."/>
            <person name="Xu Z.X."/>
            <person name="Shiratori Y."/>
            <person name="Aono T."/>
            <person name="Amachi S."/>
            <person name="Senoo K."/>
            <person name="Itoh H."/>
        </authorList>
    </citation>
    <scope>NUCLEOTIDE SEQUENCE [LARGE SCALE GENOMIC DNA]</scope>
    <source>
        <strain evidence="10">R267</strain>
    </source>
</reference>
<proteinExistence type="inferred from homology"/>
<evidence type="ECO:0000313" key="10">
    <source>
        <dbReference type="Proteomes" id="UP000503640"/>
    </source>
</evidence>
<feature type="transmembrane region" description="Helical" evidence="8">
    <location>
        <begin position="77"/>
        <end position="103"/>
    </location>
</feature>
<dbReference type="PANTHER" id="PTHR21716">
    <property type="entry name" value="TRANSMEMBRANE PROTEIN"/>
    <property type="match status" value="1"/>
</dbReference>
<gene>
    <name evidence="9" type="ORF">AMYX_37410</name>
</gene>
<keyword evidence="6 8" id="KW-1133">Transmembrane helix</keyword>
<feature type="transmembrane region" description="Helical" evidence="8">
    <location>
        <begin position="21"/>
        <end position="39"/>
    </location>
</feature>
<evidence type="ECO:0000256" key="6">
    <source>
        <dbReference type="ARBA" id="ARBA00022989"/>
    </source>
</evidence>
<keyword evidence="5 8" id="KW-0812">Transmembrane</keyword>
<evidence type="ECO:0000256" key="7">
    <source>
        <dbReference type="ARBA" id="ARBA00023136"/>
    </source>
</evidence>
<accession>A0A7I9VSB1</accession>
<evidence type="ECO:0000256" key="4">
    <source>
        <dbReference type="ARBA" id="ARBA00022475"/>
    </source>
</evidence>
<evidence type="ECO:0000256" key="3">
    <source>
        <dbReference type="ARBA" id="ARBA00022448"/>
    </source>
</evidence>
<comment type="caution">
    <text evidence="9">The sequence shown here is derived from an EMBL/GenBank/DDBJ whole genome shotgun (WGS) entry which is preliminary data.</text>
</comment>
<feature type="transmembrane region" description="Helical" evidence="8">
    <location>
        <begin position="311"/>
        <end position="335"/>
    </location>
</feature>
<evidence type="ECO:0000256" key="8">
    <source>
        <dbReference type="SAM" id="Phobius"/>
    </source>
</evidence>
<keyword evidence="3" id="KW-0813">Transport</keyword>
<evidence type="ECO:0000313" key="9">
    <source>
        <dbReference type="EMBL" id="GEJ59000.1"/>
    </source>
</evidence>
<keyword evidence="4" id="KW-1003">Cell membrane</keyword>
<comment type="subcellular location">
    <subcellularLocation>
        <location evidence="1">Cell membrane</location>
        <topology evidence="1">Multi-pass membrane protein</topology>
    </subcellularLocation>
</comment>
<dbReference type="Proteomes" id="UP000503640">
    <property type="component" value="Unassembled WGS sequence"/>
</dbReference>
<dbReference type="Pfam" id="PF01594">
    <property type="entry name" value="AI-2E_transport"/>
    <property type="match status" value="1"/>
</dbReference>